<feature type="compositionally biased region" description="Basic and acidic residues" evidence="3">
    <location>
        <begin position="144"/>
        <end position="175"/>
    </location>
</feature>
<accession>A0A9K3D7S0</accession>
<protein>
    <recommendedName>
        <fullName evidence="4">Spp2/MOS2 G-patch domain-containing protein</fullName>
    </recommendedName>
</protein>
<evidence type="ECO:0000256" key="2">
    <source>
        <dbReference type="ARBA" id="ARBA00023242"/>
    </source>
</evidence>
<feature type="compositionally biased region" description="Low complexity" evidence="3">
    <location>
        <begin position="19"/>
        <end position="47"/>
    </location>
</feature>
<feature type="region of interest" description="Disordered" evidence="3">
    <location>
        <begin position="14"/>
        <end position="96"/>
    </location>
</feature>
<evidence type="ECO:0000256" key="3">
    <source>
        <dbReference type="SAM" id="MobiDB-lite"/>
    </source>
</evidence>
<gene>
    <name evidence="5" type="ORF">KIPB_013287</name>
</gene>
<name>A0A9K3D7S0_9EUKA</name>
<dbReference type="AlphaFoldDB" id="A0A9K3D7S0"/>
<proteinExistence type="predicted"/>
<evidence type="ECO:0000256" key="1">
    <source>
        <dbReference type="ARBA" id="ARBA00004123"/>
    </source>
</evidence>
<sequence>MAKLFVCPPVPLVAGVPVTRSAPSTRRSTSAFGGGASTTSAAIAPSRKALAKEKGTSRSRAPSQYGTSRGSTPSSSVASSRGSVFADAPSTQTPYEERPVAGFGLAMLEKQGWTKGMAVCKNRKAVDPIPVELVPNKQGSGIGAKDDEEKEKEAIALKQKQQRERAEKMGPDAKRRMPVQRHR</sequence>
<comment type="caution">
    <text evidence="5">The sequence shown here is derived from an EMBL/GenBank/DDBJ whole genome shotgun (WGS) entry which is preliminary data.</text>
</comment>
<dbReference type="GO" id="GO:0005634">
    <property type="term" value="C:nucleus"/>
    <property type="evidence" value="ECO:0007669"/>
    <property type="project" value="UniProtKB-SubCell"/>
</dbReference>
<keyword evidence="2" id="KW-0539">Nucleus</keyword>
<reference evidence="5 6" key="1">
    <citation type="journal article" date="2018" name="PLoS ONE">
        <title>The draft genome of Kipferlia bialata reveals reductive genome evolution in fornicate parasites.</title>
        <authorList>
            <person name="Tanifuji G."/>
            <person name="Takabayashi S."/>
            <person name="Kume K."/>
            <person name="Takagi M."/>
            <person name="Nakayama T."/>
            <person name="Kamikawa R."/>
            <person name="Inagaki Y."/>
            <person name="Hashimoto T."/>
        </authorList>
    </citation>
    <scope>NUCLEOTIDE SEQUENCE [LARGE SCALE GENOMIC DNA]</scope>
    <source>
        <strain evidence="5">NY0173</strain>
    </source>
</reference>
<keyword evidence="6" id="KW-1185">Reference proteome</keyword>
<dbReference type="Pfam" id="PF12656">
    <property type="entry name" value="G-patch_2"/>
    <property type="match status" value="1"/>
</dbReference>
<feature type="compositionally biased region" description="Low complexity" evidence="3">
    <location>
        <begin position="67"/>
        <end position="84"/>
    </location>
</feature>
<evidence type="ECO:0000259" key="4">
    <source>
        <dbReference type="Pfam" id="PF12656"/>
    </source>
</evidence>
<comment type="subcellular location">
    <subcellularLocation>
        <location evidence="1">Nucleus</location>
    </subcellularLocation>
</comment>
<dbReference type="EMBL" id="BDIP01006231">
    <property type="protein sequence ID" value="GIQ90481.1"/>
    <property type="molecule type" value="Genomic_DNA"/>
</dbReference>
<dbReference type="InterPro" id="IPR026822">
    <property type="entry name" value="Spp2/MOS2_G-patch"/>
</dbReference>
<dbReference type="Proteomes" id="UP000265618">
    <property type="component" value="Unassembled WGS sequence"/>
</dbReference>
<feature type="region of interest" description="Disordered" evidence="3">
    <location>
        <begin position="131"/>
        <end position="183"/>
    </location>
</feature>
<evidence type="ECO:0000313" key="5">
    <source>
        <dbReference type="EMBL" id="GIQ90481.1"/>
    </source>
</evidence>
<feature type="domain" description="Spp2/MOS2 G-patch" evidence="4">
    <location>
        <begin position="88"/>
        <end position="147"/>
    </location>
</feature>
<evidence type="ECO:0000313" key="6">
    <source>
        <dbReference type="Proteomes" id="UP000265618"/>
    </source>
</evidence>
<organism evidence="5 6">
    <name type="scientific">Kipferlia bialata</name>
    <dbReference type="NCBI Taxonomy" id="797122"/>
    <lineage>
        <taxon>Eukaryota</taxon>
        <taxon>Metamonada</taxon>
        <taxon>Carpediemonas-like organisms</taxon>
        <taxon>Kipferlia</taxon>
    </lineage>
</organism>